<reference evidence="2 3" key="1">
    <citation type="submission" date="2021-08" db="EMBL/GenBank/DDBJ databases">
        <title>Draft Genome Sequence of Phanerochaete sordida strain YK-624.</title>
        <authorList>
            <person name="Mori T."/>
            <person name="Dohra H."/>
            <person name="Suzuki T."/>
            <person name="Kawagishi H."/>
            <person name="Hirai H."/>
        </authorList>
    </citation>
    <scope>NUCLEOTIDE SEQUENCE [LARGE SCALE GENOMIC DNA]</scope>
    <source>
        <strain evidence="2 3">YK-624</strain>
    </source>
</reference>
<dbReference type="AlphaFoldDB" id="A0A9P3FWM6"/>
<accession>A0A9P3FWM6</accession>
<evidence type="ECO:0000313" key="3">
    <source>
        <dbReference type="Proteomes" id="UP000703269"/>
    </source>
</evidence>
<keyword evidence="1" id="KW-1133">Transmembrane helix</keyword>
<dbReference type="Proteomes" id="UP000703269">
    <property type="component" value="Unassembled WGS sequence"/>
</dbReference>
<organism evidence="2 3">
    <name type="scientific">Phanerochaete sordida</name>
    <dbReference type="NCBI Taxonomy" id="48140"/>
    <lineage>
        <taxon>Eukaryota</taxon>
        <taxon>Fungi</taxon>
        <taxon>Dikarya</taxon>
        <taxon>Basidiomycota</taxon>
        <taxon>Agaricomycotina</taxon>
        <taxon>Agaricomycetes</taxon>
        <taxon>Polyporales</taxon>
        <taxon>Phanerochaetaceae</taxon>
        <taxon>Phanerochaete</taxon>
    </lineage>
</organism>
<evidence type="ECO:0000256" key="1">
    <source>
        <dbReference type="SAM" id="Phobius"/>
    </source>
</evidence>
<feature type="transmembrane region" description="Helical" evidence="1">
    <location>
        <begin position="20"/>
        <end position="39"/>
    </location>
</feature>
<sequence length="140" mass="15084">MRRLGQRAAITALLLRDGTLDFIIVVTLTIIQIVIGHYPDLKIAIIGPFITVPAQLLPAVAICRFILNLRLAGETGGGQTQDTTASPSGEDLVFRAATDAYEHDSQIVFGLMDPNVRIRSEGDVCEAHSSQNCLAVDQVV</sequence>
<proteinExistence type="predicted"/>
<protein>
    <submittedName>
        <fullName evidence="2">Uncharacterized protein</fullName>
    </submittedName>
</protein>
<comment type="caution">
    <text evidence="2">The sequence shown here is derived from an EMBL/GenBank/DDBJ whole genome shotgun (WGS) entry which is preliminary data.</text>
</comment>
<keyword evidence="3" id="KW-1185">Reference proteome</keyword>
<feature type="transmembrane region" description="Helical" evidence="1">
    <location>
        <begin position="45"/>
        <end position="67"/>
    </location>
</feature>
<keyword evidence="1" id="KW-0472">Membrane</keyword>
<keyword evidence="1" id="KW-0812">Transmembrane</keyword>
<evidence type="ECO:0000313" key="2">
    <source>
        <dbReference type="EMBL" id="GJE84457.1"/>
    </source>
</evidence>
<gene>
    <name evidence="2" type="ORF">PsYK624_005330</name>
</gene>
<dbReference type="EMBL" id="BPQB01000001">
    <property type="protein sequence ID" value="GJE84457.1"/>
    <property type="molecule type" value="Genomic_DNA"/>
</dbReference>
<name>A0A9P3FWM6_9APHY</name>